<keyword evidence="2" id="KW-1185">Reference proteome</keyword>
<dbReference type="PANTHER" id="PTHR22941">
    <property type="entry name" value="SERPENTINE RECEPTOR"/>
    <property type="match status" value="1"/>
</dbReference>
<comment type="caution">
    <text evidence="1">The sequence shown here is derived from an EMBL/GenBank/DDBJ whole genome shotgun (WGS) entry which is preliminary data.</text>
</comment>
<dbReference type="Pfam" id="PF10318">
    <property type="entry name" value="7TM_GPCR_Srh"/>
    <property type="match status" value="1"/>
</dbReference>
<gene>
    <name evidence="1" type="ORF">PFISCL1PPCAC_12999</name>
</gene>
<feature type="non-terminal residue" evidence="1">
    <location>
        <position position="1"/>
    </location>
</feature>
<proteinExistence type="predicted"/>
<evidence type="ECO:0000313" key="1">
    <source>
        <dbReference type="EMBL" id="GMT21702.1"/>
    </source>
</evidence>
<evidence type="ECO:0008006" key="3">
    <source>
        <dbReference type="Google" id="ProtNLM"/>
    </source>
</evidence>
<dbReference type="InterPro" id="IPR019422">
    <property type="entry name" value="7TM_GPCR_serpentine_rcpt_Srh"/>
</dbReference>
<reference evidence="1" key="1">
    <citation type="submission" date="2023-10" db="EMBL/GenBank/DDBJ databases">
        <title>Genome assembly of Pristionchus species.</title>
        <authorList>
            <person name="Yoshida K."/>
            <person name="Sommer R.J."/>
        </authorList>
    </citation>
    <scope>NUCLEOTIDE SEQUENCE</scope>
    <source>
        <strain evidence="1">RS5133</strain>
    </source>
</reference>
<protein>
    <recommendedName>
        <fullName evidence="3">G protein-coupled receptor</fullName>
    </recommendedName>
</protein>
<organism evidence="1 2">
    <name type="scientific">Pristionchus fissidentatus</name>
    <dbReference type="NCBI Taxonomy" id="1538716"/>
    <lineage>
        <taxon>Eukaryota</taxon>
        <taxon>Metazoa</taxon>
        <taxon>Ecdysozoa</taxon>
        <taxon>Nematoda</taxon>
        <taxon>Chromadorea</taxon>
        <taxon>Rhabditida</taxon>
        <taxon>Rhabditina</taxon>
        <taxon>Diplogasteromorpha</taxon>
        <taxon>Diplogasteroidea</taxon>
        <taxon>Neodiplogasteridae</taxon>
        <taxon>Pristionchus</taxon>
    </lineage>
</organism>
<dbReference type="EMBL" id="BTSY01000004">
    <property type="protein sequence ID" value="GMT21702.1"/>
    <property type="molecule type" value="Genomic_DNA"/>
</dbReference>
<dbReference type="PANTHER" id="PTHR22941:SF26">
    <property type="entry name" value="SERPENTINE RECEPTOR, CLASS H"/>
    <property type="match status" value="1"/>
</dbReference>
<sequence>QIMIPIIIQMSPIGIYAYSIITVSFTPDFINVIFCFQMTHALVHTIILITTTPSYRKPFLCWKHAARHESSVATSRGSPPQLRIARVVPKQISRVQMLRR</sequence>
<dbReference type="InterPro" id="IPR053220">
    <property type="entry name" value="Nematode_rcpt-like_serp_H"/>
</dbReference>
<evidence type="ECO:0000313" key="2">
    <source>
        <dbReference type="Proteomes" id="UP001432322"/>
    </source>
</evidence>
<dbReference type="AlphaFoldDB" id="A0AAV5VUP0"/>
<dbReference type="Proteomes" id="UP001432322">
    <property type="component" value="Unassembled WGS sequence"/>
</dbReference>
<accession>A0AAV5VUP0</accession>
<name>A0AAV5VUP0_9BILA</name>